<keyword evidence="3" id="KW-1185">Reference proteome</keyword>
<dbReference type="Gene3D" id="1.25.40.20">
    <property type="entry name" value="Ankyrin repeat-containing domain"/>
    <property type="match status" value="1"/>
</dbReference>
<comment type="caution">
    <text evidence="2">The sequence shown here is derived from an EMBL/GenBank/DDBJ whole genome shotgun (WGS) entry which is preliminary data.</text>
</comment>
<dbReference type="EMBL" id="SWKV01000016">
    <property type="protein sequence ID" value="KAF3042382.1"/>
    <property type="molecule type" value="Genomic_DNA"/>
</dbReference>
<evidence type="ECO:0000313" key="2">
    <source>
        <dbReference type="EMBL" id="KAF3042382.1"/>
    </source>
</evidence>
<accession>A0A9P5C396</accession>
<evidence type="ECO:0000313" key="3">
    <source>
        <dbReference type="Proteomes" id="UP000758155"/>
    </source>
</evidence>
<feature type="compositionally biased region" description="Basic residues" evidence="1">
    <location>
        <begin position="311"/>
        <end position="322"/>
    </location>
</feature>
<dbReference type="OrthoDB" id="3200163at2759"/>
<reference evidence="2" key="1">
    <citation type="submission" date="2019-04" db="EMBL/GenBank/DDBJ databases">
        <title>Sequencing of skin fungus with MAO and IRED activity.</title>
        <authorList>
            <person name="Marsaioli A.J."/>
            <person name="Bonatto J.M.C."/>
            <person name="Reis Junior O."/>
        </authorList>
    </citation>
    <scope>NUCLEOTIDE SEQUENCE</scope>
    <source>
        <strain evidence="2">28M1</strain>
    </source>
</reference>
<gene>
    <name evidence="2" type="ORF">E8E12_006427</name>
</gene>
<dbReference type="Proteomes" id="UP000758155">
    <property type="component" value="Unassembled WGS sequence"/>
</dbReference>
<protein>
    <submittedName>
        <fullName evidence="2">Uncharacterized protein</fullName>
    </submittedName>
</protein>
<proteinExistence type="predicted"/>
<feature type="region of interest" description="Disordered" evidence="1">
    <location>
        <begin position="311"/>
        <end position="330"/>
    </location>
</feature>
<name>A0A9P5C396_9PLEO</name>
<dbReference type="InterPro" id="IPR036770">
    <property type="entry name" value="Ankyrin_rpt-contain_sf"/>
</dbReference>
<sequence>MCSGEIHPFTHNSKGESLLHIAAQEYRLDICRIVSAHGLKPDYTHSGRTPFHYSLNTRNQPPEGPVDMYRFLIHTLEQIDDFTSEFWVYYISPILQTQAGTEWFLRFTKNELPTEDMCKIQLLFLKKLVGFFAHDYGVPESYWGELSVVAALLDDRVVDQIASGKSGLLKQLFSCDMPSSYSQGVGAVYIGLLHSLRIDVEHCVREEMSKLQGGIIRAAFGQVANKQIVFERTVTQGWVLRWEYIPDHIDTPGYLLTKEFTALTFNVLPRHVWTWPFCEVYWKFPYENRAREDTKWTLRFSRRIAAKARKERVRLGQKRPRSRMPGSWVA</sequence>
<dbReference type="SUPFAM" id="SSF48403">
    <property type="entry name" value="Ankyrin repeat"/>
    <property type="match status" value="1"/>
</dbReference>
<evidence type="ECO:0000256" key="1">
    <source>
        <dbReference type="SAM" id="MobiDB-lite"/>
    </source>
</evidence>
<organism evidence="2 3">
    <name type="scientific">Didymella heteroderae</name>
    <dbReference type="NCBI Taxonomy" id="1769908"/>
    <lineage>
        <taxon>Eukaryota</taxon>
        <taxon>Fungi</taxon>
        <taxon>Dikarya</taxon>
        <taxon>Ascomycota</taxon>
        <taxon>Pezizomycotina</taxon>
        <taxon>Dothideomycetes</taxon>
        <taxon>Pleosporomycetidae</taxon>
        <taxon>Pleosporales</taxon>
        <taxon>Pleosporineae</taxon>
        <taxon>Didymellaceae</taxon>
        <taxon>Didymella</taxon>
    </lineage>
</organism>
<dbReference type="AlphaFoldDB" id="A0A9P5C396"/>